<organism evidence="8 9">
    <name type="scientific">Monascus purpureus</name>
    <name type="common">Red mold</name>
    <name type="synonym">Monascus anka</name>
    <dbReference type="NCBI Taxonomy" id="5098"/>
    <lineage>
        <taxon>Eukaryota</taxon>
        <taxon>Fungi</taxon>
        <taxon>Dikarya</taxon>
        <taxon>Ascomycota</taxon>
        <taxon>Pezizomycotina</taxon>
        <taxon>Eurotiomycetes</taxon>
        <taxon>Eurotiomycetidae</taxon>
        <taxon>Eurotiales</taxon>
        <taxon>Aspergillaceae</taxon>
        <taxon>Monascus</taxon>
    </lineage>
</organism>
<dbReference type="SUPFAM" id="SSF52058">
    <property type="entry name" value="L domain-like"/>
    <property type="match status" value="1"/>
</dbReference>
<keyword evidence="3" id="KW-0964">Secreted</keyword>
<accession>A0A507R2N0</accession>
<dbReference type="InterPro" id="IPR051648">
    <property type="entry name" value="CWI-Assembly_Regulator"/>
</dbReference>
<dbReference type="EMBL" id="VIFY01000016">
    <property type="protein sequence ID" value="TQB75689.1"/>
    <property type="molecule type" value="Genomic_DNA"/>
</dbReference>
<feature type="signal peptide" evidence="7">
    <location>
        <begin position="1"/>
        <end position="19"/>
    </location>
</feature>
<name>A0A507R2N0_MONPU</name>
<evidence type="ECO:0000256" key="2">
    <source>
        <dbReference type="ARBA" id="ARBA00022512"/>
    </source>
</evidence>
<gene>
    <name evidence="8" type="ORF">MPDQ_001989</name>
</gene>
<dbReference type="GO" id="GO:0009986">
    <property type="term" value="C:cell surface"/>
    <property type="evidence" value="ECO:0007669"/>
    <property type="project" value="TreeGrafter"/>
</dbReference>
<dbReference type="Proteomes" id="UP000319663">
    <property type="component" value="Unassembled WGS sequence"/>
</dbReference>
<sequence>MAYGKYLLPVLAAGHLALAQTATGTSDACQPTGALKIQSSGDASVLASCKTFKGDIEIVTQAAGDISLNGVEQITGSLTSKGAQNVTSLTAPQLGSIGEAFSLNGLTGLTALNFGSLNSVGSIEFEALPLLQTLSFTKGVSQADSVSIVNTGLTSLDGISLESVGDFNIAENPALQTVNVNELKNSTGIIGFAGNLDTLSLELPNLETAANISLRNVSSVSVPSLHILKGLLGLYGDSFLNFSAPNLTSTGDISFVGNSKLNNLSLPLLKTVNGGFSIARNDKLENISFPSLQTIGGALDFSGEFNIADLPALKQVKGALNIQSTGNFSCAPFSKLHNDGVVGGQFKCHNETAHPSTNDGSSGTSGTSTGTSSSASSTSSHSAAIANIVDVPSMGMAALFGALLQFVL</sequence>
<evidence type="ECO:0000313" key="9">
    <source>
        <dbReference type="Proteomes" id="UP000319663"/>
    </source>
</evidence>
<evidence type="ECO:0000313" key="8">
    <source>
        <dbReference type="EMBL" id="TQB75689.1"/>
    </source>
</evidence>
<dbReference type="OrthoDB" id="536881at2759"/>
<dbReference type="PANTHER" id="PTHR31018:SF3">
    <property type="entry name" value="RECEPTOR PROTEIN-TYROSINE KINASE"/>
    <property type="match status" value="1"/>
</dbReference>
<keyword evidence="4 7" id="KW-0732">Signal</keyword>
<evidence type="ECO:0000256" key="3">
    <source>
        <dbReference type="ARBA" id="ARBA00022525"/>
    </source>
</evidence>
<keyword evidence="2" id="KW-0134">Cell wall</keyword>
<evidence type="ECO:0000256" key="4">
    <source>
        <dbReference type="ARBA" id="ARBA00022729"/>
    </source>
</evidence>
<feature type="region of interest" description="Disordered" evidence="6">
    <location>
        <begin position="352"/>
        <end position="378"/>
    </location>
</feature>
<dbReference type="AlphaFoldDB" id="A0A507R2N0"/>
<feature type="chain" id="PRO_5021332540" evidence="7">
    <location>
        <begin position="20"/>
        <end position="408"/>
    </location>
</feature>
<dbReference type="GO" id="GO:0005886">
    <property type="term" value="C:plasma membrane"/>
    <property type="evidence" value="ECO:0007669"/>
    <property type="project" value="TreeGrafter"/>
</dbReference>
<comment type="caution">
    <text evidence="8">The sequence shown here is derived from an EMBL/GenBank/DDBJ whole genome shotgun (WGS) entry which is preliminary data.</text>
</comment>
<dbReference type="GO" id="GO:0031505">
    <property type="term" value="P:fungal-type cell wall organization"/>
    <property type="evidence" value="ECO:0007669"/>
    <property type="project" value="TreeGrafter"/>
</dbReference>
<evidence type="ECO:0000256" key="7">
    <source>
        <dbReference type="SAM" id="SignalP"/>
    </source>
</evidence>
<protein>
    <submittedName>
        <fullName evidence="8">Uncharacterized protein</fullName>
    </submittedName>
</protein>
<evidence type="ECO:0000256" key="5">
    <source>
        <dbReference type="ARBA" id="ARBA00023180"/>
    </source>
</evidence>
<dbReference type="STRING" id="5098.A0A507R2N0"/>
<keyword evidence="5" id="KW-0325">Glycoprotein</keyword>
<dbReference type="InterPro" id="IPR036941">
    <property type="entry name" value="Rcpt_L-dom_sf"/>
</dbReference>
<reference evidence="8 9" key="1">
    <citation type="submission" date="2019-06" db="EMBL/GenBank/DDBJ databases">
        <title>Wine fermentation using esterase from Monascus purpureus.</title>
        <authorList>
            <person name="Geng C."/>
            <person name="Zhang Y."/>
        </authorList>
    </citation>
    <scope>NUCLEOTIDE SEQUENCE [LARGE SCALE GENOMIC DNA]</scope>
    <source>
        <strain evidence="8">HQ1</strain>
    </source>
</reference>
<dbReference type="Pfam" id="PF12454">
    <property type="entry name" value="Ecm33"/>
    <property type="match status" value="1"/>
</dbReference>
<dbReference type="PANTHER" id="PTHR31018">
    <property type="entry name" value="SPORULATION-SPECIFIC PROTEIN-RELATED"/>
    <property type="match status" value="1"/>
</dbReference>
<dbReference type="GO" id="GO:0009277">
    <property type="term" value="C:fungal-type cell wall"/>
    <property type="evidence" value="ECO:0007669"/>
    <property type="project" value="TreeGrafter"/>
</dbReference>
<dbReference type="Gene3D" id="3.80.20.20">
    <property type="entry name" value="Receptor L-domain"/>
    <property type="match status" value="2"/>
</dbReference>
<feature type="compositionally biased region" description="Low complexity" evidence="6">
    <location>
        <begin position="360"/>
        <end position="378"/>
    </location>
</feature>
<evidence type="ECO:0000256" key="1">
    <source>
        <dbReference type="ARBA" id="ARBA00004191"/>
    </source>
</evidence>
<keyword evidence="9" id="KW-1185">Reference proteome</keyword>
<comment type="subcellular location">
    <subcellularLocation>
        <location evidence="1">Secreted</location>
        <location evidence="1">Cell wall</location>
    </subcellularLocation>
</comment>
<evidence type="ECO:0000256" key="6">
    <source>
        <dbReference type="SAM" id="MobiDB-lite"/>
    </source>
</evidence>
<proteinExistence type="predicted"/>